<feature type="compositionally biased region" description="Low complexity" evidence="2">
    <location>
        <begin position="125"/>
        <end position="143"/>
    </location>
</feature>
<dbReference type="EMBL" id="CP015057">
    <property type="protein sequence ID" value="QGN16098.1"/>
    <property type="molecule type" value="Genomic_DNA"/>
</dbReference>
<evidence type="ECO:0000313" key="5">
    <source>
        <dbReference type="EMBL" id="QGN16098.1"/>
    </source>
</evidence>
<dbReference type="InterPro" id="IPR037278">
    <property type="entry name" value="ARFGAP/RecO"/>
</dbReference>
<feature type="compositionally biased region" description="Polar residues" evidence="2">
    <location>
        <begin position="145"/>
        <end position="164"/>
    </location>
</feature>
<dbReference type="InterPro" id="IPR038508">
    <property type="entry name" value="ArfGAP_dom_sf"/>
</dbReference>
<reference evidence="5 6" key="2">
    <citation type="submission" date="2019-11" db="EMBL/GenBank/DDBJ databases">
        <authorList>
            <person name="Lu H."/>
        </authorList>
    </citation>
    <scope>NUCLEOTIDE SEQUENCE [LARGE SCALE GENOMIC DNA]</scope>
    <source>
        <strain evidence="5 6">FIM1</strain>
    </source>
</reference>
<name>A0ABX6EUX8_KLUMA</name>
<feature type="region of interest" description="Disordered" evidence="2">
    <location>
        <begin position="124"/>
        <end position="203"/>
    </location>
</feature>
<dbReference type="PANTHER" id="PTHR45705:SF1">
    <property type="entry name" value="FI20236P1"/>
    <property type="match status" value="1"/>
</dbReference>
<keyword evidence="1" id="KW-0862">Zinc</keyword>
<evidence type="ECO:0000256" key="2">
    <source>
        <dbReference type="SAM" id="MobiDB-lite"/>
    </source>
</evidence>
<feature type="compositionally biased region" description="Low complexity" evidence="2">
    <location>
        <begin position="181"/>
        <end position="190"/>
    </location>
</feature>
<dbReference type="InterPro" id="IPR000679">
    <property type="entry name" value="Znf_GATA"/>
</dbReference>
<feature type="domain" description="GATA-type" evidence="3">
    <location>
        <begin position="16"/>
        <end position="56"/>
    </location>
</feature>
<evidence type="ECO:0000259" key="4">
    <source>
        <dbReference type="PROSITE" id="PS50115"/>
    </source>
</evidence>
<keyword evidence="1" id="KW-0863">Zinc-finger</keyword>
<accession>A0ABX6EUX8</accession>
<reference evidence="5 6" key="1">
    <citation type="submission" date="2016-03" db="EMBL/GenBank/DDBJ databases">
        <title>How can Kluyveromyces marxianus grow so fast - potential evolutionary course in Saccharomyces Complex revealed by comparative genomics.</title>
        <authorList>
            <person name="Mo W."/>
            <person name="Lu W."/>
            <person name="Yang X."/>
            <person name="Qi J."/>
            <person name="Lv H."/>
        </authorList>
    </citation>
    <scope>NUCLEOTIDE SEQUENCE [LARGE SCALE GENOMIC DNA]</scope>
    <source>
        <strain evidence="5 6">FIM1</strain>
    </source>
</reference>
<sequence length="282" mass="30634">MTSVEVKKVLSTLLRDPDNAKCGDCKVATHPRWASWSLGVFICIKCAGFHRSMGTHISKVKSVDLDTWTEEHLAAVLKYGNNKKFNEYYENKLGGGTYVPDQSKLGQFIRTKYELKKWVGDGPIATTNKDATKNPTATKTKPAVQSASPTTFASQKSAANISTDLNRDLHLTPVGTGGSSGQKSSTQESSFQRNNVYKPQDRPDLKKSILSLYANQKSSQSPSHSSLHLPNKNNNSSNSSFNSGGVIGGVSSNPWSLSQPAGETRTGSSLSLDDDLFKNVWS</sequence>
<protein>
    <submittedName>
        <fullName evidence="5">ADP-ribosylation factor GTPase-activating protein effector protein 2</fullName>
    </submittedName>
</protein>
<feature type="domain" description="Arf-GAP" evidence="4">
    <location>
        <begin position="7"/>
        <end position="131"/>
    </location>
</feature>
<dbReference type="PROSITE" id="PS50115">
    <property type="entry name" value="ARFGAP"/>
    <property type="match status" value="1"/>
</dbReference>
<dbReference type="InterPro" id="IPR051718">
    <property type="entry name" value="ARF_GTPase-activating"/>
</dbReference>
<dbReference type="Pfam" id="PF01412">
    <property type="entry name" value="ArfGap"/>
    <property type="match status" value="1"/>
</dbReference>
<dbReference type="InterPro" id="IPR001164">
    <property type="entry name" value="ArfGAP_dom"/>
</dbReference>
<dbReference type="SUPFAM" id="SSF57863">
    <property type="entry name" value="ArfGap/RecO-like zinc finger"/>
    <property type="match status" value="1"/>
</dbReference>
<dbReference type="PANTHER" id="PTHR45705">
    <property type="entry name" value="FI20236P1"/>
    <property type="match status" value="1"/>
</dbReference>
<keyword evidence="6" id="KW-1185">Reference proteome</keyword>
<dbReference type="PROSITE" id="PS50114">
    <property type="entry name" value="GATA_ZN_FINGER_2"/>
    <property type="match status" value="1"/>
</dbReference>
<evidence type="ECO:0000256" key="1">
    <source>
        <dbReference type="PROSITE-ProRule" id="PRU00094"/>
    </source>
</evidence>
<evidence type="ECO:0000313" key="6">
    <source>
        <dbReference type="Proteomes" id="UP000422736"/>
    </source>
</evidence>
<organism evidence="5 6">
    <name type="scientific">Kluyveromyces marxianus</name>
    <name type="common">Yeast</name>
    <name type="synonym">Candida kefyr</name>
    <dbReference type="NCBI Taxonomy" id="4911"/>
    <lineage>
        <taxon>Eukaryota</taxon>
        <taxon>Fungi</taxon>
        <taxon>Dikarya</taxon>
        <taxon>Ascomycota</taxon>
        <taxon>Saccharomycotina</taxon>
        <taxon>Saccharomycetes</taxon>
        <taxon>Saccharomycetales</taxon>
        <taxon>Saccharomycetaceae</taxon>
        <taxon>Kluyveromyces</taxon>
    </lineage>
</organism>
<dbReference type="Gene3D" id="1.10.220.150">
    <property type="entry name" value="Arf GTPase activating protein"/>
    <property type="match status" value="1"/>
</dbReference>
<gene>
    <name evidence="5" type="primary">AGE2</name>
    <name evidence="5" type="ORF">FIM1_2798</name>
</gene>
<proteinExistence type="predicted"/>
<dbReference type="SMART" id="SM00105">
    <property type="entry name" value="ArfGap"/>
    <property type="match status" value="1"/>
</dbReference>
<dbReference type="PRINTS" id="PR00405">
    <property type="entry name" value="REVINTRACTNG"/>
</dbReference>
<dbReference type="Proteomes" id="UP000422736">
    <property type="component" value="Chromosome 4"/>
</dbReference>
<evidence type="ECO:0000259" key="3">
    <source>
        <dbReference type="PROSITE" id="PS50114"/>
    </source>
</evidence>
<feature type="region of interest" description="Disordered" evidence="2">
    <location>
        <begin position="215"/>
        <end position="245"/>
    </location>
</feature>
<keyword evidence="1" id="KW-0479">Metal-binding</keyword>